<dbReference type="OrthoDB" id="649666at2"/>
<sequence>MKKLFSKLLTQTITDEELIELQIWLNNPKNQSTLEEFVQDYHDLNLATIKNRVNEAYGKVLIRLEHKERSAKKIFSLWPVYAAAASLVLFISISFLFSTDNNVIHEIEVPTTIADNEILIGTDKAILTLEDGSSIALEKGQSYNSSNVKSNGKTLVYKPENTKKAEITYNYLTIPRGGQYHIKLSDGTEVWLNSESKLKYPVTFVKGETRHVELIYGEAYFEVSPSFNHNGSKFNVLTKLQEVEVLGTEFNIKAYKDEDYIYTTLVEGKVNINRNDKSQMLSPNQQVTLSLKDHNMSVNQVDVYSETSWRKGLFSFKSMPLKDIMVVLSRWYDVDVVFERSDLENIRFNGVLKKNQKLEDILTIIQETKFINAYEITNKTIMIK</sequence>
<feature type="transmembrane region" description="Helical" evidence="1">
    <location>
        <begin position="75"/>
        <end position="97"/>
    </location>
</feature>
<gene>
    <name evidence="4" type="ORF">EM932_14155</name>
</gene>
<dbReference type="InterPro" id="IPR012373">
    <property type="entry name" value="Ferrdict_sens_TM"/>
</dbReference>
<comment type="caution">
    <text evidence="4">The sequence shown here is derived from an EMBL/GenBank/DDBJ whole genome shotgun (WGS) entry which is preliminary data.</text>
</comment>
<dbReference type="Gene3D" id="2.60.120.1440">
    <property type="match status" value="1"/>
</dbReference>
<dbReference type="PIRSF" id="PIRSF018266">
    <property type="entry name" value="FecR"/>
    <property type="match status" value="1"/>
</dbReference>
<accession>A0A4S1DVB2</accession>
<dbReference type="PANTHER" id="PTHR30273:SF2">
    <property type="entry name" value="PROTEIN FECR"/>
    <property type="match status" value="1"/>
</dbReference>
<proteinExistence type="predicted"/>
<keyword evidence="1" id="KW-0472">Membrane</keyword>
<dbReference type="AlphaFoldDB" id="A0A4S1DVB2"/>
<evidence type="ECO:0000256" key="1">
    <source>
        <dbReference type="SAM" id="Phobius"/>
    </source>
</evidence>
<evidence type="ECO:0000313" key="4">
    <source>
        <dbReference type="EMBL" id="TGV01813.1"/>
    </source>
</evidence>
<keyword evidence="5" id="KW-1185">Reference proteome</keyword>
<dbReference type="Gene3D" id="3.55.50.30">
    <property type="match status" value="1"/>
</dbReference>
<dbReference type="RefSeq" id="WP_135877847.1">
    <property type="nucleotide sequence ID" value="NZ_SRSO01000020.1"/>
</dbReference>
<dbReference type="Pfam" id="PF04773">
    <property type="entry name" value="FecR"/>
    <property type="match status" value="1"/>
</dbReference>
<evidence type="ECO:0000259" key="3">
    <source>
        <dbReference type="Pfam" id="PF16344"/>
    </source>
</evidence>
<dbReference type="InterPro" id="IPR006860">
    <property type="entry name" value="FecR"/>
</dbReference>
<evidence type="ECO:0000313" key="5">
    <source>
        <dbReference type="Proteomes" id="UP000307602"/>
    </source>
</evidence>
<dbReference type="InterPro" id="IPR032508">
    <property type="entry name" value="FecR_C"/>
</dbReference>
<reference evidence="4 5" key="1">
    <citation type="submission" date="2019-04" db="EMBL/GenBank/DDBJ databases">
        <authorList>
            <person name="Liu A."/>
        </authorList>
    </citation>
    <scope>NUCLEOTIDE SEQUENCE [LARGE SCALE GENOMIC DNA]</scope>
    <source>
        <strain evidence="4 5">RZ03</strain>
    </source>
</reference>
<keyword evidence="1" id="KW-0812">Transmembrane</keyword>
<keyword evidence="1" id="KW-1133">Transmembrane helix</keyword>
<dbReference type="EMBL" id="SRSO01000020">
    <property type="protein sequence ID" value="TGV01813.1"/>
    <property type="molecule type" value="Genomic_DNA"/>
</dbReference>
<name>A0A4S1DVB2_9FLAO</name>
<dbReference type="Pfam" id="PF16344">
    <property type="entry name" value="FecR_C"/>
    <property type="match status" value="1"/>
</dbReference>
<evidence type="ECO:0000259" key="2">
    <source>
        <dbReference type="Pfam" id="PF04773"/>
    </source>
</evidence>
<feature type="domain" description="Protein FecR C-terminal" evidence="3">
    <location>
        <begin position="314"/>
        <end position="383"/>
    </location>
</feature>
<dbReference type="GO" id="GO:0016989">
    <property type="term" value="F:sigma factor antagonist activity"/>
    <property type="evidence" value="ECO:0007669"/>
    <property type="project" value="TreeGrafter"/>
</dbReference>
<dbReference type="Proteomes" id="UP000307602">
    <property type="component" value="Unassembled WGS sequence"/>
</dbReference>
<organism evidence="4 5">
    <name type="scientific">Flavivirga rizhaonensis</name>
    <dbReference type="NCBI Taxonomy" id="2559571"/>
    <lineage>
        <taxon>Bacteria</taxon>
        <taxon>Pseudomonadati</taxon>
        <taxon>Bacteroidota</taxon>
        <taxon>Flavobacteriia</taxon>
        <taxon>Flavobacteriales</taxon>
        <taxon>Flavobacteriaceae</taxon>
        <taxon>Flavivirga</taxon>
    </lineage>
</organism>
<dbReference type="PANTHER" id="PTHR30273">
    <property type="entry name" value="PERIPLASMIC SIGNAL SENSOR AND SIGMA FACTOR ACTIVATOR FECR-RELATED"/>
    <property type="match status" value="1"/>
</dbReference>
<protein>
    <submittedName>
        <fullName evidence="4">FecR family protein</fullName>
    </submittedName>
</protein>
<feature type="domain" description="FecR protein" evidence="2">
    <location>
        <begin position="175"/>
        <end position="271"/>
    </location>
</feature>